<gene>
    <name evidence="2" type="ORF">GCM10022207_91970</name>
</gene>
<dbReference type="SUPFAM" id="SSF52172">
    <property type="entry name" value="CheY-like"/>
    <property type="match status" value="1"/>
</dbReference>
<dbReference type="EMBL" id="BAAAZA010000072">
    <property type="protein sequence ID" value="GAA3908011.1"/>
    <property type="molecule type" value="Genomic_DNA"/>
</dbReference>
<accession>A0ABP7LVX6</accession>
<dbReference type="InterPro" id="IPR036388">
    <property type="entry name" value="WH-like_DNA-bd_sf"/>
</dbReference>
<dbReference type="InterPro" id="IPR005561">
    <property type="entry name" value="ANTAR"/>
</dbReference>
<evidence type="ECO:0000313" key="3">
    <source>
        <dbReference type="Proteomes" id="UP001501563"/>
    </source>
</evidence>
<dbReference type="SMART" id="SM01012">
    <property type="entry name" value="ANTAR"/>
    <property type="match status" value="1"/>
</dbReference>
<evidence type="ECO:0000259" key="1">
    <source>
        <dbReference type="PROSITE" id="PS50921"/>
    </source>
</evidence>
<reference evidence="3" key="1">
    <citation type="journal article" date="2019" name="Int. J. Syst. Evol. Microbiol.">
        <title>The Global Catalogue of Microorganisms (GCM) 10K type strain sequencing project: providing services to taxonomists for standard genome sequencing and annotation.</title>
        <authorList>
            <consortium name="The Broad Institute Genomics Platform"/>
            <consortium name="The Broad Institute Genome Sequencing Center for Infectious Disease"/>
            <person name="Wu L."/>
            <person name="Ma J."/>
        </authorList>
    </citation>
    <scope>NUCLEOTIDE SEQUENCE [LARGE SCALE GENOMIC DNA]</scope>
    <source>
        <strain evidence="3">JCM 16578</strain>
    </source>
</reference>
<keyword evidence="3" id="KW-1185">Reference proteome</keyword>
<organism evidence="2 3">
    <name type="scientific">Streptomyces lannensis</name>
    <dbReference type="NCBI Taxonomy" id="766498"/>
    <lineage>
        <taxon>Bacteria</taxon>
        <taxon>Bacillati</taxon>
        <taxon>Actinomycetota</taxon>
        <taxon>Actinomycetes</taxon>
        <taxon>Kitasatosporales</taxon>
        <taxon>Streptomycetaceae</taxon>
        <taxon>Streptomyces</taxon>
    </lineage>
</organism>
<dbReference type="Pfam" id="PF03861">
    <property type="entry name" value="ANTAR"/>
    <property type="match status" value="1"/>
</dbReference>
<comment type="caution">
    <text evidence="2">The sequence shown here is derived from an EMBL/GenBank/DDBJ whole genome shotgun (WGS) entry which is preliminary data.</text>
</comment>
<dbReference type="PROSITE" id="PS50921">
    <property type="entry name" value="ANTAR"/>
    <property type="match status" value="1"/>
</dbReference>
<proteinExistence type="predicted"/>
<dbReference type="RefSeq" id="WP_345554623.1">
    <property type="nucleotide sequence ID" value="NZ_BAAAZA010000072.1"/>
</dbReference>
<protein>
    <recommendedName>
        <fullName evidence="1">ANTAR domain-containing protein</fullName>
    </recommendedName>
</protein>
<name>A0ABP7LVX6_9ACTN</name>
<evidence type="ECO:0000313" key="2">
    <source>
        <dbReference type="EMBL" id="GAA3908011.1"/>
    </source>
</evidence>
<dbReference type="InterPro" id="IPR011006">
    <property type="entry name" value="CheY-like_superfamily"/>
</dbReference>
<dbReference type="Gene3D" id="1.10.10.10">
    <property type="entry name" value="Winged helix-like DNA-binding domain superfamily/Winged helix DNA-binding domain"/>
    <property type="match status" value="1"/>
</dbReference>
<feature type="domain" description="ANTAR" evidence="1">
    <location>
        <begin position="22"/>
        <end position="82"/>
    </location>
</feature>
<sequence length="106" mass="11763">MSHANEFSYTVPEPEPRTDQQLKDLQGKFAHLEQADAHALIDQAICVIVAVGGLTPAEAWDLLRETSMHTNIELRQVAELVIAWGAAGELSSDLREELARRLNSTR</sequence>
<dbReference type="Proteomes" id="UP001501563">
    <property type="component" value="Unassembled WGS sequence"/>
</dbReference>